<dbReference type="Proteomes" id="UP000011087">
    <property type="component" value="Unassembled WGS sequence"/>
</dbReference>
<dbReference type="InterPro" id="IPR050561">
    <property type="entry name" value="PTP"/>
</dbReference>
<sequence>YSNWVLPSRLLCGPYPGHDGVNFSTFQEAKENMDRILSDGIDTFICLQEEEEVVSNRPRYAPLAGSDKTFVHLPIPDGSVPSHRKFIEHLTGIINFILHGRKVYLHCAGGHGRTGTYVAAILQIFYRLGANESLYITQYLHNTRRLVDKR</sequence>
<evidence type="ECO:0000313" key="2">
    <source>
        <dbReference type="EMBL" id="EKX36399.1"/>
    </source>
</evidence>
<reference evidence="3" key="3">
    <citation type="submission" date="2015-06" db="UniProtKB">
        <authorList>
            <consortium name="EnsemblProtists"/>
        </authorList>
    </citation>
    <scope>IDENTIFICATION</scope>
</reference>
<feature type="non-terminal residue" evidence="2">
    <location>
        <position position="150"/>
    </location>
</feature>
<name>L1IKF5_GUITC</name>
<dbReference type="GeneID" id="17293134"/>
<accession>L1IKF5</accession>
<protein>
    <recommendedName>
        <fullName evidence="1">Tyrosine specific protein phosphatases domain-containing protein</fullName>
    </recommendedName>
</protein>
<dbReference type="PROSITE" id="PS50056">
    <property type="entry name" value="TYR_PHOSPHATASE_2"/>
    <property type="match status" value="1"/>
</dbReference>
<dbReference type="Gene3D" id="3.90.190.10">
    <property type="entry name" value="Protein tyrosine phosphatase superfamily"/>
    <property type="match status" value="1"/>
</dbReference>
<dbReference type="InterPro" id="IPR016130">
    <property type="entry name" value="Tyr_Pase_AS"/>
</dbReference>
<dbReference type="RefSeq" id="XP_005823379.1">
    <property type="nucleotide sequence ID" value="XM_005823322.1"/>
</dbReference>
<dbReference type="PaxDb" id="55529-EKX36399"/>
<dbReference type="PANTHER" id="PTHR23339">
    <property type="entry name" value="TYROSINE SPECIFIC PROTEIN PHOSPHATASE AND DUAL SPECIFICITY PROTEIN PHOSPHATASE"/>
    <property type="match status" value="1"/>
</dbReference>
<dbReference type="OMA" id="RNCKTIR"/>
<dbReference type="KEGG" id="gtt:GUITHDRAFT_42797"/>
<evidence type="ECO:0000313" key="3">
    <source>
        <dbReference type="EnsemblProtists" id="EKX36399"/>
    </source>
</evidence>
<dbReference type="InterPro" id="IPR029021">
    <property type="entry name" value="Prot-tyrosine_phosphatase-like"/>
</dbReference>
<dbReference type="SUPFAM" id="SSF52799">
    <property type="entry name" value="(Phosphotyrosine protein) phosphatases II"/>
    <property type="match status" value="1"/>
</dbReference>
<dbReference type="Pfam" id="PF22785">
    <property type="entry name" value="Tc-R-P"/>
    <property type="match status" value="1"/>
</dbReference>
<keyword evidence="4" id="KW-1185">Reference proteome</keyword>
<dbReference type="EMBL" id="JH993074">
    <property type="protein sequence ID" value="EKX36399.1"/>
    <property type="molecule type" value="Genomic_DNA"/>
</dbReference>
<dbReference type="EnsemblProtists" id="EKX36399">
    <property type="protein sequence ID" value="EKX36399"/>
    <property type="gene ID" value="GUITHDRAFT_42797"/>
</dbReference>
<gene>
    <name evidence="2" type="ORF">GUITHDRAFT_42797</name>
</gene>
<organism evidence="2">
    <name type="scientific">Guillardia theta (strain CCMP2712)</name>
    <name type="common">Cryptophyte</name>
    <dbReference type="NCBI Taxonomy" id="905079"/>
    <lineage>
        <taxon>Eukaryota</taxon>
        <taxon>Cryptophyceae</taxon>
        <taxon>Pyrenomonadales</taxon>
        <taxon>Geminigeraceae</taxon>
        <taxon>Guillardia</taxon>
    </lineage>
</organism>
<dbReference type="InterPro" id="IPR000387">
    <property type="entry name" value="Tyr_Pase_dom"/>
</dbReference>
<reference evidence="2 4" key="1">
    <citation type="journal article" date="2012" name="Nature">
        <title>Algal genomes reveal evolutionary mosaicism and the fate of nucleomorphs.</title>
        <authorList>
            <consortium name="DOE Joint Genome Institute"/>
            <person name="Curtis B.A."/>
            <person name="Tanifuji G."/>
            <person name="Burki F."/>
            <person name="Gruber A."/>
            <person name="Irimia M."/>
            <person name="Maruyama S."/>
            <person name="Arias M.C."/>
            <person name="Ball S.G."/>
            <person name="Gile G.H."/>
            <person name="Hirakawa Y."/>
            <person name="Hopkins J.F."/>
            <person name="Kuo A."/>
            <person name="Rensing S.A."/>
            <person name="Schmutz J."/>
            <person name="Symeonidi A."/>
            <person name="Elias M."/>
            <person name="Eveleigh R.J."/>
            <person name="Herman E.K."/>
            <person name="Klute M.J."/>
            <person name="Nakayama T."/>
            <person name="Obornik M."/>
            <person name="Reyes-Prieto A."/>
            <person name="Armbrust E.V."/>
            <person name="Aves S.J."/>
            <person name="Beiko R.G."/>
            <person name="Coutinho P."/>
            <person name="Dacks J.B."/>
            <person name="Durnford D.G."/>
            <person name="Fast N.M."/>
            <person name="Green B.R."/>
            <person name="Grisdale C.J."/>
            <person name="Hempel F."/>
            <person name="Henrissat B."/>
            <person name="Hoppner M.P."/>
            <person name="Ishida K."/>
            <person name="Kim E."/>
            <person name="Koreny L."/>
            <person name="Kroth P.G."/>
            <person name="Liu Y."/>
            <person name="Malik S.B."/>
            <person name="Maier U.G."/>
            <person name="McRose D."/>
            <person name="Mock T."/>
            <person name="Neilson J.A."/>
            <person name="Onodera N.T."/>
            <person name="Poole A.M."/>
            <person name="Pritham E.J."/>
            <person name="Richards T.A."/>
            <person name="Rocap G."/>
            <person name="Roy S.W."/>
            <person name="Sarai C."/>
            <person name="Schaack S."/>
            <person name="Shirato S."/>
            <person name="Slamovits C.H."/>
            <person name="Spencer D.F."/>
            <person name="Suzuki S."/>
            <person name="Worden A.Z."/>
            <person name="Zauner S."/>
            <person name="Barry K."/>
            <person name="Bell C."/>
            <person name="Bharti A.K."/>
            <person name="Crow J.A."/>
            <person name="Grimwood J."/>
            <person name="Kramer R."/>
            <person name="Lindquist E."/>
            <person name="Lucas S."/>
            <person name="Salamov A."/>
            <person name="McFadden G.I."/>
            <person name="Lane C.E."/>
            <person name="Keeling P.J."/>
            <person name="Gray M.W."/>
            <person name="Grigoriev I.V."/>
            <person name="Archibald J.M."/>
        </authorList>
    </citation>
    <scope>NUCLEOTIDE SEQUENCE</scope>
    <source>
        <strain evidence="2 4">CCMP2712</strain>
    </source>
</reference>
<dbReference type="STRING" id="905079.L1IKF5"/>
<dbReference type="FunFam" id="3.90.190.10:FF:000157">
    <property type="entry name" value="Protein-tyrosine phosphatase"/>
    <property type="match status" value="1"/>
</dbReference>
<proteinExistence type="predicted"/>
<dbReference type="eggNOG" id="ENOG502S2A7">
    <property type="taxonomic scope" value="Eukaryota"/>
</dbReference>
<evidence type="ECO:0000313" key="4">
    <source>
        <dbReference type="Proteomes" id="UP000011087"/>
    </source>
</evidence>
<feature type="non-terminal residue" evidence="2">
    <location>
        <position position="1"/>
    </location>
</feature>
<dbReference type="PROSITE" id="PS00383">
    <property type="entry name" value="TYR_PHOSPHATASE_1"/>
    <property type="match status" value="1"/>
</dbReference>
<feature type="domain" description="Tyrosine specific protein phosphatases" evidence="1">
    <location>
        <begin position="84"/>
        <end position="145"/>
    </location>
</feature>
<evidence type="ECO:0000259" key="1">
    <source>
        <dbReference type="PROSITE" id="PS50056"/>
    </source>
</evidence>
<dbReference type="AlphaFoldDB" id="L1IKF5"/>
<reference evidence="4" key="2">
    <citation type="submission" date="2012-11" db="EMBL/GenBank/DDBJ databases">
        <authorList>
            <person name="Kuo A."/>
            <person name="Curtis B.A."/>
            <person name="Tanifuji G."/>
            <person name="Burki F."/>
            <person name="Gruber A."/>
            <person name="Irimia M."/>
            <person name="Maruyama S."/>
            <person name="Arias M.C."/>
            <person name="Ball S.G."/>
            <person name="Gile G.H."/>
            <person name="Hirakawa Y."/>
            <person name="Hopkins J.F."/>
            <person name="Rensing S.A."/>
            <person name="Schmutz J."/>
            <person name="Symeonidi A."/>
            <person name="Elias M."/>
            <person name="Eveleigh R.J."/>
            <person name="Herman E.K."/>
            <person name="Klute M.J."/>
            <person name="Nakayama T."/>
            <person name="Obornik M."/>
            <person name="Reyes-Prieto A."/>
            <person name="Armbrust E.V."/>
            <person name="Aves S.J."/>
            <person name="Beiko R.G."/>
            <person name="Coutinho P."/>
            <person name="Dacks J.B."/>
            <person name="Durnford D.G."/>
            <person name="Fast N.M."/>
            <person name="Green B.R."/>
            <person name="Grisdale C."/>
            <person name="Hempe F."/>
            <person name="Henrissat B."/>
            <person name="Hoppner M.P."/>
            <person name="Ishida K.-I."/>
            <person name="Kim E."/>
            <person name="Koreny L."/>
            <person name="Kroth P.G."/>
            <person name="Liu Y."/>
            <person name="Malik S.-B."/>
            <person name="Maier U.G."/>
            <person name="McRose D."/>
            <person name="Mock T."/>
            <person name="Neilson J.A."/>
            <person name="Onodera N.T."/>
            <person name="Poole A.M."/>
            <person name="Pritham E.J."/>
            <person name="Richards T.A."/>
            <person name="Rocap G."/>
            <person name="Roy S.W."/>
            <person name="Sarai C."/>
            <person name="Schaack S."/>
            <person name="Shirato S."/>
            <person name="Slamovits C.H."/>
            <person name="Spencer D.F."/>
            <person name="Suzuki S."/>
            <person name="Worden A.Z."/>
            <person name="Zauner S."/>
            <person name="Barry K."/>
            <person name="Bell C."/>
            <person name="Bharti A.K."/>
            <person name="Crow J.A."/>
            <person name="Grimwood J."/>
            <person name="Kramer R."/>
            <person name="Lindquist E."/>
            <person name="Lucas S."/>
            <person name="Salamov A."/>
            <person name="McFadden G.I."/>
            <person name="Lane C.E."/>
            <person name="Keeling P.J."/>
            <person name="Gray M.W."/>
            <person name="Grigoriev I.V."/>
            <person name="Archibald J.M."/>
        </authorList>
    </citation>
    <scope>NUCLEOTIDE SEQUENCE</scope>
    <source>
        <strain evidence="4">CCMP2712</strain>
    </source>
</reference>
<dbReference type="OrthoDB" id="2017893at2759"/>
<dbReference type="HOGENOM" id="CLU_1745417_0_0_1"/>